<reference evidence="1 2" key="1">
    <citation type="journal article" date="2024" name="BMC Biol.">
        <title>Comparative genomics of Ascetosporea gives new insight into the evolutionary basis for animal parasitism in Rhizaria.</title>
        <authorList>
            <person name="Hiltunen Thoren M."/>
            <person name="Onut-Brannstrom I."/>
            <person name="Alfjorden A."/>
            <person name="Peckova H."/>
            <person name="Swords F."/>
            <person name="Hooper C."/>
            <person name="Holzer A.S."/>
            <person name="Bass D."/>
            <person name="Burki F."/>
        </authorList>
    </citation>
    <scope>NUCLEOTIDE SEQUENCE [LARGE SCALE GENOMIC DNA]</scope>
    <source>
        <strain evidence="1">20-A016</strain>
    </source>
</reference>
<dbReference type="Proteomes" id="UP001439008">
    <property type="component" value="Unassembled WGS sequence"/>
</dbReference>
<sequence>MERKEKANMKTTKEETILEIIEDTSDDPFNKKNLLLFTEYINEQCSPQYSNLKNCLEKYQGFGAIFCLKENAKLKLCESNMSIFQFLSNFNIFLSNFI</sequence>
<dbReference type="EMBL" id="JBDODL010000458">
    <property type="protein sequence ID" value="MES1919954.1"/>
    <property type="molecule type" value="Genomic_DNA"/>
</dbReference>
<organism evidence="1 2">
    <name type="scientific">Bonamia ostreae</name>
    <dbReference type="NCBI Taxonomy" id="126728"/>
    <lineage>
        <taxon>Eukaryota</taxon>
        <taxon>Sar</taxon>
        <taxon>Rhizaria</taxon>
        <taxon>Endomyxa</taxon>
        <taxon>Ascetosporea</taxon>
        <taxon>Haplosporida</taxon>
        <taxon>Bonamia</taxon>
    </lineage>
</organism>
<evidence type="ECO:0000313" key="2">
    <source>
        <dbReference type="Proteomes" id="UP001439008"/>
    </source>
</evidence>
<keyword evidence="2" id="KW-1185">Reference proteome</keyword>
<evidence type="ECO:0000313" key="1">
    <source>
        <dbReference type="EMBL" id="MES1919954.1"/>
    </source>
</evidence>
<name>A0ABV2AJV4_9EUKA</name>
<accession>A0ABV2AJV4</accession>
<protein>
    <recommendedName>
        <fullName evidence="3">PIR Superfamily Protein</fullName>
    </recommendedName>
</protein>
<gene>
    <name evidence="1" type="ORF">MHBO_001696</name>
</gene>
<comment type="caution">
    <text evidence="1">The sequence shown here is derived from an EMBL/GenBank/DDBJ whole genome shotgun (WGS) entry which is preliminary data.</text>
</comment>
<proteinExistence type="predicted"/>
<evidence type="ECO:0008006" key="3">
    <source>
        <dbReference type="Google" id="ProtNLM"/>
    </source>
</evidence>